<dbReference type="Pfam" id="PF04239">
    <property type="entry name" value="DUF421"/>
    <property type="match status" value="1"/>
</dbReference>
<dbReference type="Proteomes" id="UP000194420">
    <property type="component" value="Unassembled WGS sequence"/>
</dbReference>
<gene>
    <name evidence="9" type="ORF">SAMN06297468_2260</name>
</gene>
<comment type="similarity">
    <text evidence="2">Belongs to the UPF0702 family.</text>
</comment>
<keyword evidence="3" id="KW-1003">Cell membrane</keyword>
<dbReference type="InterPro" id="IPR007353">
    <property type="entry name" value="DUF421"/>
</dbReference>
<proteinExistence type="inferred from homology"/>
<keyword evidence="5 7" id="KW-1133">Transmembrane helix</keyword>
<comment type="subcellular location">
    <subcellularLocation>
        <location evidence="1">Cell membrane</location>
        <topology evidence="1">Multi-pass membrane protein</topology>
    </subcellularLocation>
</comment>
<evidence type="ECO:0000256" key="5">
    <source>
        <dbReference type="ARBA" id="ARBA00022989"/>
    </source>
</evidence>
<accession>A0A1Y6FK88</accession>
<dbReference type="EMBL" id="FXWG01000003">
    <property type="protein sequence ID" value="SMQ73630.1"/>
    <property type="molecule type" value="Genomic_DNA"/>
</dbReference>
<evidence type="ECO:0000313" key="10">
    <source>
        <dbReference type="Proteomes" id="UP000194420"/>
    </source>
</evidence>
<dbReference type="Gene3D" id="3.30.240.20">
    <property type="entry name" value="bsu07140 like domains"/>
    <property type="match status" value="1"/>
</dbReference>
<sequence>MFVSETGPDIVIRGFVLAALALIWVTILIRVNGLRTLSKMTNFDFVMTVAMGSVVAGAVQADNWEIFAQAIVGMGGLVLVQFIAARLRSSSELIEQTIQNEPLLIMRDGKILRDALKQARMSESDVIAKLREANALELDQVRAVVLETTGDVSVLHGERFDEKLLQGIRNT</sequence>
<feature type="domain" description="YetF C-terminal" evidence="8">
    <location>
        <begin position="91"/>
        <end position="158"/>
    </location>
</feature>
<dbReference type="InterPro" id="IPR023090">
    <property type="entry name" value="UPF0702_alpha/beta_dom_sf"/>
</dbReference>
<dbReference type="OrthoDB" id="9793799at2"/>
<evidence type="ECO:0000256" key="2">
    <source>
        <dbReference type="ARBA" id="ARBA00006448"/>
    </source>
</evidence>
<dbReference type="PANTHER" id="PTHR34582:SF6">
    <property type="entry name" value="UPF0702 TRANSMEMBRANE PROTEIN YCAP"/>
    <property type="match status" value="1"/>
</dbReference>
<name>A0A1Y6FK88_9SPHN</name>
<evidence type="ECO:0000313" key="9">
    <source>
        <dbReference type="EMBL" id="SMQ73630.1"/>
    </source>
</evidence>
<protein>
    <recommendedName>
        <fullName evidence="8">YetF C-terminal domain-containing protein</fullName>
    </recommendedName>
</protein>
<evidence type="ECO:0000256" key="1">
    <source>
        <dbReference type="ARBA" id="ARBA00004651"/>
    </source>
</evidence>
<evidence type="ECO:0000256" key="6">
    <source>
        <dbReference type="ARBA" id="ARBA00023136"/>
    </source>
</evidence>
<keyword evidence="4 7" id="KW-0812">Transmembrane</keyword>
<dbReference type="GO" id="GO:0005886">
    <property type="term" value="C:plasma membrane"/>
    <property type="evidence" value="ECO:0007669"/>
    <property type="project" value="UniProtKB-SubCell"/>
</dbReference>
<evidence type="ECO:0000259" key="8">
    <source>
        <dbReference type="Pfam" id="PF04239"/>
    </source>
</evidence>
<dbReference type="RefSeq" id="WP_086438178.1">
    <property type="nucleotide sequence ID" value="NZ_FXWG01000003.1"/>
</dbReference>
<keyword evidence="10" id="KW-1185">Reference proteome</keyword>
<dbReference type="AlphaFoldDB" id="A0A1Y6FK88"/>
<keyword evidence="6 7" id="KW-0472">Membrane</keyword>
<feature type="transmembrane region" description="Helical" evidence="7">
    <location>
        <begin position="12"/>
        <end position="31"/>
    </location>
</feature>
<evidence type="ECO:0000256" key="3">
    <source>
        <dbReference type="ARBA" id="ARBA00022475"/>
    </source>
</evidence>
<feature type="transmembrane region" description="Helical" evidence="7">
    <location>
        <begin position="43"/>
        <end position="60"/>
    </location>
</feature>
<evidence type="ECO:0000256" key="7">
    <source>
        <dbReference type="SAM" id="Phobius"/>
    </source>
</evidence>
<feature type="transmembrane region" description="Helical" evidence="7">
    <location>
        <begin position="66"/>
        <end position="85"/>
    </location>
</feature>
<evidence type="ECO:0000256" key="4">
    <source>
        <dbReference type="ARBA" id="ARBA00022692"/>
    </source>
</evidence>
<dbReference type="PANTHER" id="PTHR34582">
    <property type="entry name" value="UPF0702 TRANSMEMBRANE PROTEIN YCAP"/>
    <property type="match status" value="1"/>
</dbReference>
<reference evidence="10" key="1">
    <citation type="submission" date="2017-04" db="EMBL/GenBank/DDBJ databases">
        <authorList>
            <person name="Varghese N."/>
            <person name="Submissions S."/>
        </authorList>
    </citation>
    <scope>NUCLEOTIDE SEQUENCE [LARGE SCALE GENOMIC DNA]</scope>
</reference>
<organism evidence="9 10">
    <name type="scientific">Altererythrobacter xiamenensis</name>
    <dbReference type="NCBI Taxonomy" id="1316679"/>
    <lineage>
        <taxon>Bacteria</taxon>
        <taxon>Pseudomonadati</taxon>
        <taxon>Pseudomonadota</taxon>
        <taxon>Alphaproteobacteria</taxon>
        <taxon>Sphingomonadales</taxon>
        <taxon>Erythrobacteraceae</taxon>
        <taxon>Altererythrobacter</taxon>
    </lineage>
</organism>